<dbReference type="EMBL" id="BGPR01000027">
    <property type="protein sequence ID" value="GBL81927.1"/>
    <property type="molecule type" value="Genomic_DNA"/>
</dbReference>
<keyword evidence="3" id="KW-1185">Reference proteome</keyword>
<protein>
    <submittedName>
        <fullName evidence="2">Uncharacterized protein</fullName>
    </submittedName>
</protein>
<dbReference type="AlphaFoldDB" id="A0A4Y2AR01"/>
<sequence>MIELVPLLFLDIILFSYMSYFKAPFKVEPGAILRPFIYATGSKIPAFHERLQLRHYSGISSSDDFTGVWYTKLSSSPQRKKNILEDLEEEATCPLRPIHLFGKQYPGSSSQS</sequence>
<evidence type="ECO:0000256" key="1">
    <source>
        <dbReference type="SAM" id="SignalP"/>
    </source>
</evidence>
<dbReference type="Proteomes" id="UP000499080">
    <property type="component" value="Unassembled WGS sequence"/>
</dbReference>
<proteinExistence type="predicted"/>
<accession>A0A4Y2AR01</accession>
<evidence type="ECO:0000313" key="2">
    <source>
        <dbReference type="EMBL" id="GBL81927.1"/>
    </source>
</evidence>
<organism evidence="2 3">
    <name type="scientific">Araneus ventricosus</name>
    <name type="common">Orbweaver spider</name>
    <name type="synonym">Epeira ventricosa</name>
    <dbReference type="NCBI Taxonomy" id="182803"/>
    <lineage>
        <taxon>Eukaryota</taxon>
        <taxon>Metazoa</taxon>
        <taxon>Ecdysozoa</taxon>
        <taxon>Arthropoda</taxon>
        <taxon>Chelicerata</taxon>
        <taxon>Arachnida</taxon>
        <taxon>Araneae</taxon>
        <taxon>Araneomorphae</taxon>
        <taxon>Entelegynae</taxon>
        <taxon>Araneoidea</taxon>
        <taxon>Araneidae</taxon>
        <taxon>Araneus</taxon>
    </lineage>
</organism>
<keyword evidence="1" id="KW-0732">Signal</keyword>
<evidence type="ECO:0000313" key="3">
    <source>
        <dbReference type="Proteomes" id="UP000499080"/>
    </source>
</evidence>
<feature type="chain" id="PRO_5021466447" evidence="1">
    <location>
        <begin position="19"/>
        <end position="112"/>
    </location>
</feature>
<name>A0A4Y2AR01_ARAVE</name>
<feature type="signal peptide" evidence="1">
    <location>
        <begin position="1"/>
        <end position="18"/>
    </location>
</feature>
<reference evidence="2 3" key="1">
    <citation type="journal article" date="2019" name="Sci. Rep.">
        <title>Orb-weaving spider Araneus ventricosus genome elucidates the spidroin gene catalogue.</title>
        <authorList>
            <person name="Kono N."/>
            <person name="Nakamura H."/>
            <person name="Ohtoshi R."/>
            <person name="Moran D.A.P."/>
            <person name="Shinohara A."/>
            <person name="Yoshida Y."/>
            <person name="Fujiwara M."/>
            <person name="Mori M."/>
            <person name="Tomita M."/>
            <person name="Arakawa K."/>
        </authorList>
    </citation>
    <scope>NUCLEOTIDE SEQUENCE [LARGE SCALE GENOMIC DNA]</scope>
</reference>
<gene>
    <name evidence="2" type="ORF">AVEN_50516_1</name>
</gene>
<comment type="caution">
    <text evidence="2">The sequence shown here is derived from an EMBL/GenBank/DDBJ whole genome shotgun (WGS) entry which is preliminary data.</text>
</comment>